<feature type="signal peptide" evidence="1">
    <location>
        <begin position="1"/>
        <end position="17"/>
    </location>
</feature>
<evidence type="ECO:0000256" key="1">
    <source>
        <dbReference type="SAM" id="SignalP"/>
    </source>
</evidence>
<dbReference type="KEGG" id="clk:CGC53_05885"/>
<proteinExistence type="predicted"/>
<name>A0A250FD06_9FLAO</name>
<evidence type="ECO:0000313" key="3">
    <source>
        <dbReference type="Proteomes" id="UP000217276"/>
    </source>
</evidence>
<dbReference type="AlphaFoldDB" id="A0A250FD06"/>
<keyword evidence="3" id="KW-1185">Reference proteome</keyword>
<gene>
    <name evidence="2" type="ORF">CGC53_05885</name>
</gene>
<protein>
    <submittedName>
        <fullName evidence="2">Type IV secretion protein Rhs</fullName>
    </submittedName>
</protein>
<dbReference type="RefSeq" id="WP_095913983.1">
    <property type="nucleotide sequence ID" value="NZ_CAUUPF010000002.1"/>
</dbReference>
<evidence type="ECO:0000313" key="2">
    <source>
        <dbReference type="EMBL" id="ATA81907.1"/>
    </source>
</evidence>
<dbReference type="Proteomes" id="UP000217276">
    <property type="component" value="Chromosome"/>
</dbReference>
<accession>A0A250FD06</accession>
<feature type="chain" id="PRO_5012106036" evidence="1">
    <location>
        <begin position="18"/>
        <end position="270"/>
    </location>
</feature>
<reference evidence="3" key="1">
    <citation type="submission" date="2017-06" db="EMBL/GenBank/DDBJ databases">
        <title>Capnocytophaga spp. assemblies.</title>
        <authorList>
            <person name="Gulvik C.A."/>
        </authorList>
    </citation>
    <scope>NUCLEOTIDE SEQUENCE [LARGE SCALE GENOMIC DNA]</scope>
    <source>
        <strain evidence="3">H6253</strain>
    </source>
</reference>
<sequence>MKKIVFALLLASTVAFGQQNKKTDLQKAGLQGKVKSYRMIGYEFDENGKEQLMNSEFYAEFDKKGMNTKMQAKNGGTVINYVDKRDEKGNLIESDSRDASNTSMSKNTYEYDERGNRVRQDVITPDGSVFMSRVSAYDDHDRLIEVSECLAGLCDNKTVYVYDNNDKVSEERKLGKGDVLKSKTVFTYDAQGNAVEKKVYDGEGNLKEKIVSEFDAHNNAVEVSYYDADGTIAKKENYTFVYDKKKNWTKKTTIIDGKPTMIMVQKIKYF</sequence>
<dbReference type="Gene3D" id="2.180.10.10">
    <property type="entry name" value="RHS repeat-associated core"/>
    <property type="match status" value="1"/>
</dbReference>
<keyword evidence="1" id="KW-0732">Signal</keyword>
<organism evidence="2 3">
    <name type="scientific">Capnocytophaga leadbetteri</name>
    <dbReference type="NCBI Taxonomy" id="327575"/>
    <lineage>
        <taxon>Bacteria</taxon>
        <taxon>Pseudomonadati</taxon>
        <taxon>Bacteroidota</taxon>
        <taxon>Flavobacteriia</taxon>
        <taxon>Flavobacteriales</taxon>
        <taxon>Flavobacteriaceae</taxon>
        <taxon>Capnocytophaga</taxon>
    </lineage>
</organism>
<dbReference type="EMBL" id="CP022384">
    <property type="protein sequence ID" value="ATA81907.1"/>
    <property type="molecule type" value="Genomic_DNA"/>
</dbReference>